<evidence type="ECO:0000313" key="3">
    <source>
        <dbReference type="Proteomes" id="UP001177744"/>
    </source>
</evidence>
<evidence type="ECO:0000313" key="2">
    <source>
        <dbReference type="EMBL" id="KAK1329320.1"/>
    </source>
</evidence>
<proteinExistence type="predicted"/>
<gene>
    <name evidence="2" type="ORF">QTO34_011501</name>
</gene>
<evidence type="ECO:0000256" key="1">
    <source>
        <dbReference type="SAM" id="MobiDB-lite"/>
    </source>
</evidence>
<dbReference type="AlphaFoldDB" id="A0AA40HDM1"/>
<sequence length="199" mass="22562">MDEGLFLRDEQGKWLLEAESTPGEDAEKTIEMMTKGIDQWSANSLVNRAKYQQLTQAVVFCGRATLKGPKSRMWLASRSLLTTGLDYDIKRQLWVKCYQTVSHATEKPFIKGRVHRGGRLHCCLILRNFHSHPNLQQPPPTSVSSHQHQQNDYGLKANDKKATKDLDDGEWKALPPPQPSAHFPSEPELIATCHFLSDL</sequence>
<keyword evidence="3" id="KW-1185">Reference proteome</keyword>
<feature type="region of interest" description="Disordered" evidence="1">
    <location>
        <begin position="134"/>
        <end position="185"/>
    </location>
</feature>
<accession>A0AA40HDM1</accession>
<dbReference type="EMBL" id="JAULJE010000022">
    <property type="protein sequence ID" value="KAK1329320.1"/>
    <property type="molecule type" value="Genomic_DNA"/>
</dbReference>
<comment type="caution">
    <text evidence="2">The sequence shown here is derived from an EMBL/GenBank/DDBJ whole genome shotgun (WGS) entry which is preliminary data.</text>
</comment>
<name>A0AA40HDM1_CNENI</name>
<feature type="compositionally biased region" description="Basic and acidic residues" evidence="1">
    <location>
        <begin position="157"/>
        <end position="171"/>
    </location>
</feature>
<organism evidence="2 3">
    <name type="scientific">Cnephaeus nilssonii</name>
    <name type="common">Northern bat</name>
    <name type="synonym">Eptesicus nilssonii</name>
    <dbReference type="NCBI Taxonomy" id="3371016"/>
    <lineage>
        <taxon>Eukaryota</taxon>
        <taxon>Metazoa</taxon>
        <taxon>Chordata</taxon>
        <taxon>Craniata</taxon>
        <taxon>Vertebrata</taxon>
        <taxon>Euteleostomi</taxon>
        <taxon>Mammalia</taxon>
        <taxon>Eutheria</taxon>
        <taxon>Laurasiatheria</taxon>
        <taxon>Chiroptera</taxon>
        <taxon>Yangochiroptera</taxon>
        <taxon>Vespertilionidae</taxon>
        <taxon>Cnephaeus</taxon>
    </lineage>
</organism>
<dbReference type="Proteomes" id="UP001177744">
    <property type="component" value="Unassembled WGS sequence"/>
</dbReference>
<feature type="compositionally biased region" description="Polar residues" evidence="1">
    <location>
        <begin position="142"/>
        <end position="152"/>
    </location>
</feature>
<protein>
    <submittedName>
        <fullName evidence="2">Uncharacterized protein</fullName>
    </submittedName>
</protein>
<reference evidence="2" key="1">
    <citation type="submission" date="2023-06" db="EMBL/GenBank/DDBJ databases">
        <title>Reference genome for the Northern bat (Eptesicus nilssonii), a most northern bat species.</title>
        <authorList>
            <person name="Laine V.N."/>
            <person name="Pulliainen A.T."/>
            <person name="Lilley T.M."/>
        </authorList>
    </citation>
    <scope>NUCLEOTIDE SEQUENCE</scope>
    <source>
        <strain evidence="2">BLF_Eptnil</strain>
        <tissue evidence="2">Kidney</tissue>
    </source>
</reference>